<dbReference type="SUPFAM" id="SSF51556">
    <property type="entry name" value="Metallo-dependent hydrolases"/>
    <property type="match status" value="1"/>
</dbReference>
<dbReference type="EMBL" id="AP019308">
    <property type="protein sequence ID" value="BBH21468.1"/>
    <property type="molecule type" value="Genomic_DNA"/>
</dbReference>
<name>A0A3G9JC35_9BACL</name>
<evidence type="ECO:0000256" key="8">
    <source>
        <dbReference type="ARBA" id="ARBA00060590"/>
    </source>
</evidence>
<evidence type="ECO:0000256" key="9">
    <source>
        <dbReference type="PIRNR" id="PIRNR038994"/>
    </source>
</evidence>
<dbReference type="Proteomes" id="UP000275368">
    <property type="component" value="Chromosome"/>
</dbReference>
<dbReference type="InterPro" id="IPR011059">
    <property type="entry name" value="Metal-dep_hydrolase_composite"/>
</dbReference>
<dbReference type="NCBIfam" id="TIGR00221">
    <property type="entry name" value="nagA"/>
    <property type="match status" value="1"/>
</dbReference>
<dbReference type="EC" id="3.5.1.25" evidence="2"/>
<sequence length="396" mass="42213">MHENPNKWRIKNVKIVVDTNIIEGSLLVDNGIISAIIAGNTDDASLENAIPTIDGAGGWLLPGFIDIHVHGGYGADFMEATEEAYHTITKFHASNGTTRMLATTVTASPEDIDSVLHAASAYMNASMPYAALEGVHLEGPFISELWPGAQNPNYISPPRLDWVQEWNKQYPGKIKQLTLAPEKEGSLALIQWLAEQGIVAACGHTDAKYADILAAADAGLTQAVHTYNAMRGLHHREPGTLGAVLTDERIYAELIADGHHVHPAAIRLLLSAKPSDKVILITDAMAAAGLGDGEYELGGLVVDVVAGVAALREGGNLAGSTLTMIDAFRYILTNTSLSVPEISVLASANPAQQLGLKERTGTIAAGKLADLVWTDSKFETVLSTWVQGRQVFAAEQ</sequence>
<evidence type="ECO:0000256" key="4">
    <source>
        <dbReference type="ARBA" id="ARBA00022723"/>
    </source>
</evidence>
<dbReference type="InterPro" id="IPR003764">
    <property type="entry name" value="GlcNAc_6-P_deAcase"/>
</dbReference>
<dbReference type="Gene3D" id="2.30.40.10">
    <property type="entry name" value="Urease, subunit C, domain 1"/>
    <property type="match status" value="1"/>
</dbReference>
<keyword evidence="6 9" id="KW-0119">Carbohydrate metabolism</keyword>
<evidence type="ECO:0000259" key="13">
    <source>
        <dbReference type="Pfam" id="PF01979"/>
    </source>
</evidence>
<dbReference type="PANTHER" id="PTHR11113:SF14">
    <property type="entry name" value="N-ACETYLGLUCOSAMINE-6-PHOSPHATE DEACETYLASE"/>
    <property type="match status" value="1"/>
</dbReference>
<dbReference type="RefSeq" id="WP_125658014.1">
    <property type="nucleotide sequence ID" value="NZ_AP019308.1"/>
</dbReference>
<dbReference type="Pfam" id="PF01979">
    <property type="entry name" value="Amidohydro_1"/>
    <property type="match status" value="1"/>
</dbReference>
<comment type="pathway">
    <text evidence="8">Amino-sugar metabolism; N-acetylneuraminate degradation; D-fructose 6-phosphate from N-acetylneuraminate: step 4/5.</text>
</comment>
<dbReference type="OrthoDB" id="9776488at2"/>
<gene>
    <name evidence="14" type="ORF">Back11_28130</name>
</gene>
<dbReference type="GO" id="GO:0008448">
    <property type="term" value="F:N-acetylglucosamine-6-phosphate deacetylase activity"/>
    <property type="evidence" value="ECO:0007669"/>
    <property type="project" value="UniProtKB-EC"/>
</dbReference>
<keyword evidence="5 9" id="KW-0378">Hydrolase</keyword>
<comment type="catalytic activity">
    <reaction evidence="7">
        <text>N-acetyl-D-glucosamine 6-phosphate + H2O = D-glucosamine 6-phosphate + acetate</text>
        <dbReference type="Rhea" id="RHEA:22936"/>
        <dbReference type="ChEBI" id="CHEBI:15377"/>
        <dbReference type="ChEBI" id="CHEBI:30089"/>
        <dbReference type="ChEBI" id="CHEBI:57513"/>
        <dbReference type="ChEBI" id="CHEBI:58725"/>
        <dbReference type="EC" id="3.5.1.25"/>
    </reaction>
</comment>
<feature type="binding site" evidence="11">
    <location>
        <position position="236"/>
    </location>
    <ligand>
        <name>substrate</name>
    </ligand>
</feature>
<feature type="binding site" evidence="12">
    <location>
        <position position="204"/>
    </location>
    <ligand>
        <name>Zn(2+)</name>
        <dbReference type="ChEBI" id="CHEBI:29105"/>
    </ligand>
</feature>
<dbReference type="PANTHER" id="PTHR11113">
    <property type="entry name" value="N-ACETYLGLUCOSAMINE-6-PHOSPHATE DEACETYLASE"/>
    <property type="match status" value="1"/>
</dbReference>
<dbReference type="InterPro" id="IPR032466">
    <property type="entry name" value="Metal_Hydrolase"/>
</dbReference>
<feature type="active site" description="Proton donor/acceptor" evidence="10">
    <location>
        <position position="283"/>
    </location>
</feature>
<dbReference type="Gene3D" id="3.20.20.140">
    <property type="entry name" value="Metal-dependent hydrolases"/>
    <property type="match status" value="1"/>
</dbReference>
<dbReference type="KEGG" id="pbk:Back11_28130"/>
<organism evidence="14 15">
    <name type="scientific">Paenibacillus baekrokdamisoli</name>
    <dbReference type="NCBI Taxonomy" id="1712516"/>
    <lineage>
        <taxon>Bacteria</taxon>
        <taxon>Bacillati</taxon>
        <taxon>Bacillota</taxon>
        <taxon>Bacilli</taxon>
        <taxon>Bacillales</taxon>
        <taxon>Paenibacillaceae</taxon>
        <taxon>Paenibacillus</taxon>
    </lineage>
</organism>
<keyword evidence="4 12" id="KW-0479">Metal-binding</keyword>
<dbReference type="GO" id="GO:0046872">
    <property type="term" value="F:metal ion binding"/>
    <property type="evidence" value="ECO:0007669"/>
    <property type="project" value="UniProtKB-KW"/>
</dbReference>
<evidence type="ECO:0000256" key="5">
    <source>
        <dbReference type="ARBA" id="ARBA00022801"/>
    </source>
</evidence>
<evidence type="ECO:0000256" key="11">
    <source>
        <dbReference type="PIRSR" id="PIRSR038994-2"/>
    </source>
</evidence>
<feature type="binding site" evidence="11">
    <location>
        <position position="260"/>
    </location>
    <ligand>
        <name>substrate</name>
    </ligand>
</feature>
<evidence type="ECO:0000256" key="2">
    <source>
        <dbReference type="ARBA" id="ARBA00011899"/>
    </source>
</evidence>
<evidence type="ECO:0000256" key="6">
    <source>
        <dbReference type="ARBA" id="ARBA00023277"/>
    </source>
</evidence>
<evidence type="ECO:0000256" key="1">
    <source>
        <dbReference type="ARBA" id="ARBA00010716"/>
    </source>
</evidence>
<reference evidence="14 15" key="1">
    <citation type="submission" date="2018-11" db="EMBL/GenBank/DDBJ databases">
        <title>Complete genome sequence of Paenibacillus baekrokdamisoli strain KCTC 33723.</title>
        <authorList>
            <person name="Kang S.W."/>
            <person name="Lee K.C."/>
            <person name="Kim K.K."/>
            <person name="Kim J.S."/>
            <person name="Kim D.S."/>
            <person name="Ko S.H."/>
            <person name="Yang S.H."/>
            <person name="Lee J.S."/>
        </authorList>
    </citation>
    <scope>NUCLEOTIDE SEQUENCE [LARGE SCALE GENOMIC DNA]</scope>
    <source>
        <strain evidence="14 15">KCTC 33723</strain>
    </source>
</reference>
<feature type="binding site" evidence="12">
    <location>
        <position position="138"/>
    </location>
    <ligand>
        <name>Zn(2+)</name>
        <dbReference type="ChEBI" id="CHEBI:29105"/>
    </ligand>
</feature>
<feature type="binding site" evidence="11">
    <location>
        <begin position="228"/>
        <end position="229"/>
    </location>
    <ligand>
        <name>substrate</name>
    </ligand>
</feature>
<evidence type="ECO:0000256" key="3">
    <source>
        <dbReference type="ARBA" id="ARBA00018029"/>
    </source>
</evidence>
<feature type="domain" description="Amidohydrolase-related" evidence="13">
    <location>
        <begin position="60"/>
        <end position="391"/>
    </location>
</feature>
<evidence type="ECO:0000313" key="14">
    <source>
        <dbReference type="EMBL" id="BBH21468.1"/>
    </source>
</evidence>
<evidence type="ECO:0000313" key="15">
    <source>
        <dbReference type="Proteomes" id="UP000275368"/>
    </source>
</evidence>
<feature type="binding site" evidence="11">
    <location>
        <position position="149"/>
    </location>
    <ligand>
        <name>substrate</name>
    </ligand>
</feature>
<proteinExistence type="inferred from homology"/>
<dbReference type="AlphaFoldDB" id="A0A3G9JC35"/>
<dbReference type="InterPro" id="IPR006680">
    <property type="entry name" value="Amidohydro-rel"/>
</dbReference>
<evidence type="ECO:0000256" key="10">
    <source>
        <dbReference type="PIRSR" id="PIRSR038994-1"/>
    </source>
</evidence>
<dbReference type="SUPFAM" id="SSF51338">
    <property type="entry name" value="Composite domain of metallo-dependent hydrolases"/>
    <property type="match status" value="1"/>
</dbReference>
<comment type="cofactor">
    <cofactor evidence="12">
        <name>a divalent metal cation</name>
        <dbReference type="ChEBI" id="CHEBI:60240"/>
    </cofactor>
    <text evidence="12">Binds 1 divalent metal cation per subunit.</text>
</comment>
<feature type="binding site" evidence="12">
    <location>
        <position position="225"/>
    </location>
    <ligand>
        <name>Zn(2+)</name>
        <dbReference type="ChEBI" id="CHEBI:29105"/>
    </ligand>
</feature>
<dbReference type="FunFam" id="3.20.20.140:FF:000004">
    <property type="entry name" value="N-acetylglucosamine-6-phosphate deacetylase"/>
    <property type="match status" value="1"/>
</dbReference>
<accession>A0A3G9JC35</accession>
<dbReference type="PIRSF" id="PIRSF038994">
    <property type="entry name" value="NagA"/>
    <property type="match status" value="1"/>
</dbReference>
<keyword evidence="15" id="KW-1185">Reference proteome</keyword>
<feature type="binding site" evidence="11">
    <location>
        <begin position="317"/>
        <end position="319"/>
    </location>
    <ligand>
        <name>substrate</name>
    </ligand>
</feature>
<dbReference type="GO" id="GO:0006046">
    <property type="term" value="P:N-acetylglucosamine catabolic process"/>
    <property type="evidence" value="ECO:0007669"/>
    <property type="project" value="TreeGrafter"/>
</dbReference>
<evidence type="ECO:0000256" key="7">
    <source>
        <dbReference type="ARBA" id="ARBA00047647"/>
    </source>
</evidence>
<comment type="similarity">
    <text evidence="1 9">Belongs to the metallo-dependent hydrolases superfamily. NagA family.</text>
</comment>
<dbReference type="CDD" id="cd00854">
    <property type="entry name" value="NagA"/>
    <property type="match status" value="1"/>
</dbReference>
<protein>
    <recommendedName>
        <fullName evidence="3">N-acetylglucosamine-6-phosphate deacetylase</fullName>
        <ecNumber evidence="2">3.5.1.25</ecNumber>
    </recommendedName>
</protein>
<evidence type="ECO:0000256" key="12">
    <source>
        <dbReference type="PIRSR" id="PIRSR038994-3"/>
    </source>
</evidence>